<protein>
    <recommendedName>
        <fullName evidence="5">CRC domain-containing protein</fullName>
    </recommendedName>
</protein>
<dbReference type="InterPro" id="IPR044522">
    <property type="entry name" value="TSO1-like"/>
</dbReference>
<accession>A0AAV3P4P2</accession>
<keyword evidence="3" id="KW-0539">Nucleus</keyword>
<evidence type="ECO:0000259" key="5">
    <source>
        <dbReference type="PROSITE" id="PS51634"/>
    </source>
</evidence>
<dbReference type="InterPro" id="IPR005172">
    <property type="entry name" value="CRC"/>
</dbReference>
<dbReference type="Pfam" id="PF03638">
    <property type="entry name" value="TCR"/>
    <property type="match status" value="2"/>
</dbReference>
<dbReference type="Proteomes" id="UP001454036">
    <property type="component" value="Unassembled WGS sequence"/>
</dbReference>
<comment type="caution">
    <text evidence="6">The sequence shown here is derived from an EMBL/GenBank/DDBJ whole genome shotgun (WGS) entry which is preliminary data.</text>
</comment>
<dbReference type="EMBL" id="BAABME010016495">
    <property type="protein sequence ID" value="GAA0146203.1"/>
    <property type="molecule type" value="Genomic_DNA"/>
</dbReference>
<evidence type="ECO:0000256" key="4">
    <source>
        <dbReference type="SAM" id="MobiDB-lite"/>
    </source>
</evidence>
<gene>
    <name evidence="6" type="ORF">LIER_36273</name>
</gene>
<dbReference type="GO" id="GO:0005634">
    <property type="term" value="C:nucleus"/>
    <property type="evidence" value="ECO:0007669"/>
    <property type="project" value="UniProtKB-SubCell"/>
</dbReference>
<dbReference type="InterPro" id="IPR033467">
    <property type="entry name" value="Tesmin/TSO1-like_CXC"/>
</dbReference>
<feature type="domain" description="CRC" evidence="5">
    <location>
        <begin position="226"/>
        <end position="352"/>
    </location>
</feature>
<feature type="compositionally biased region" description="Basic and acidic residues" evidence="4">
    <location>
        <begin position="625"/>
        <end position="636"/>
    </location>
</feature>
<feature type="compositionally biased region" description="Polar residues" evidence="4">
    <location>
        <begin position="394"/>
        <end position="409"/>
    </location>
</feature>
<proteinExistence type="inferred from homology"/>
<dbReference type="PANTHER" id="PTHR46159:SF6">
    <property type="entry name" value="OS12G0605300 PROTEIN"/>
    <property type="match status" value="1"/>
</dbReference>
<keyword evidence="7" id="KW-1185">Reference proteome</keyword>
<dbReference type="SMART" id="SM01114">
    <property type="entry name" value="CXC"/>
    <property type="match status" value="2"/>
</dbReference>
<evidence type="ECO:0000313" key="6">
    <source>
        <dbReference type="EMBL" id="GAA0146203.1"/>
    </source>
</evidence>
<comment type="similarity">
    <text evidence="2">Belongs to the lin-54 family.</text>
</comment>
<feature type="region of interest" description="Disordered" evidence="4">
    <location>
        <begin position="616"/>
        <end position="636"/>
    </location>
</feature>
<organism evidence="6 7">
    <name type="scientific">Lithospermum erythrorhizon</name>
    <name type="common">Purple gromwell</name>
    <name type="synonym">Lithospermum officinale var. erythrorhizon</name>
    <dbReference type="NCBI Taxonomy" id="34254"/>
    <lineage>
        <taxon>Eukaryota</taxon>
        <taxon>Viridiplantae</taxon>
        <taxon>Streptophyta</taxon>
        <taxon>Embryophyta</taxon>
        <taxon>Tracheophyta</taxon>
        <taxon>Spermatophyta</taxon>
        <taxon>Magnoliopsida</taxon>
        <taxon>eudicotyledons</taxon>
        <taxon>Gunneridae</taxon>
        <taxon>Pentapetalae</taxon>
        <taxon>asterids</taxon>
        <taxon>lamiids</taxon>
        <taxon>Boraginales</taxon>
        <taxon>Boraginaceae</taxon>
        <taxon>Boraginoideae</taxon>
        <taxon>Lithospermeae</taxon>
        <taxon>Lithospermum</taxon>
    </lineage>
</organism>
<evidence type="ECO:0000313" key="7">
    <source>
        <dbReference type="Proteomes" id="UP001454036"/>
    </source>
</evidence>
<feature type="region of interest" description="Disordered" evidence="4">
    <location>
        <begin position="394"/>
        <end position="426"/>
    </location>
</feature>
<evidence type="ECO:0000256" key="1">
    <source>
        <dbReference type="ARBA" id="ARBA00004123"/>
    </source>
</evidence>
<dbReference type="GO" id="GO:0003700">
    <property type="term" value="F:DNA-binding transcription factor activity"/>
    <property type="evidence" value="ECO:0007669"/>
    <property type="project" value="InterPro"/>
</dbReference>
<dbReference type="PROSITE" id="PS51634">
    <property type="entry name" value="CRC"/>
    <property type="match status" value="1"/>
</dbReference>
<dbReference type="AlphaFoldDB" id="A0AAV3P4P2"/>
<evidence type="ECO:0000256" key="3">
    <source>
        <dbReference type="ARBA" id="ARBA00023242"/>
    </source>
</evidence>
<sequence>MQGGQVHVGMRRRCLHFYVVQQKNTTNGSDLRNAFGNEGVSSSAVPTAELGHINLSSLEPVPPCYKQLPTLALPQTIGKPIVKRTKPSGFGLHLNSIINSVQCGTTISMKSMGSGSFSIRGKSSSIIRIHSFESSRSCLLSCNEANQFLAKINTDRTRRDQAVAVASEAVSFSYCSKLGEVEASKPLEPIPCDKRKYSTSNSIIEELSQSSPKKRRFKNLDDGGDGCKRCNCKKTKCLKLYCDCFAAGIYCAEPCACQGCFNRPEYEDIVIDTRKQIESRNPHAFAPKITQHATEASTKTSTNEEVLSSSARHKRGCNCKKSMCLKKYCECYQANVGCSDGCRCDGCQNVFGRKEEYVENKHLRKQGISEPCDVSSGGELQEVASTNDTLCTQQFSPHDLTPQTPSFQYSDHEKDRSKSWLPSGEYLPSPESATIADSYLISPGSSGHISNHGIGIIQAINKDILDLVPFHQELDDGNLINADKFSPRYHLRGSIYNHPSALGPHDWATRMGSQPISENSNFSSGSSLHMSPISSMTSFEENKYLGAMDSDSGLCEGIEDDTPDILKDNDTQLNSVKVCSPNMKRVSPPHAIVQEPCSSSSAGLKTCRKFILKSVPSFPPLTPVDSKDENPKPRRS</sequence>
<reference evidence="6 7" key="1">
    <citation type="submission" date="2024-01" db="EMBL/GenBank/DDBJ databases">
        <title>The complete chloroplast genome sequence of Lithospermum erythrorhizon: insights into the phylogenetic relationship among Boraginaceae species and the maternal lineages of purple gromwells.</title>
        <authorList>
            <person name="Okada T."/>
            <person name="Watanabe K."/>
        </authorList>
    </citation>
    <scope>NUCLEOTIDE SEQUENCE [LARGE SCALE GENOMIC DNA]</scope>
</reference>
<evidence type="ECO:0000256" key="2">
    <source>
        <dbReference type="ARBA" id="ARBA00007267"/>
    </source>
</evidence>
<comment type="subcellular location">
    <subcellularLocation>
        <location evidence="1">Nucleus</location>
    </subcellularLocation>
</comment>
<name>A0AAV3P4P2_LITER</name>
<dbReference type="PANTHER" id="PTHR46159">
    <property type="entry name" value="PROTEIN TESMIN/TSO1-LIKE CXC 2"/>
    <property type="match status" value="1"/>
</dbReference>